<dbReference type="AlphaFoldDB" id="A0AAV4NT19"/>
<evidence type="ECO:0000313" key="2">
    <source>
        <dbReference type="Proteomes" id="UP001054945"/>
    </source>
</evidence>
<organism evidence="1 2">
    <name type="scientific">Caerostris extrusa</name>
    <name type="common">Bark spider</name>
    <name type="synonym">Caerostris bankana</name>
    <dbReference type="NCBI Taxonomy" id="172846"/>
    <lineage>
        <taxon>Eukaryota</taxon>
        <taxon>Metazoa</taxon>
        <taxon>Ecdysozoa</taxon>
        <taxon>Arthropoda</taxon>
        <taxon>Chelicerata</taxon>
        <taxon>Arachnida</taxon>
        <taxon>Araneae</taxon>
        <taxon>Araneomorphae</taxon>
        <taxon>Entelegynae</taxon>
        <taxon>Araneoidea</taxon>
        <taxon>Araneidae</taxon>
        <taxon>Caerostris</taxon>
    </lineage>
</organism>
<sequence length="115" mass="12836">MEALPYPSPGNAERRVAKPNKRYYRTPLFIGVDSCVNLGLLSRKFHSEVIAVLKVMCHSYGEVFRSTETDDKLVIKCATDPRELMDGPAPFSGQLSWISRVDTEAFPYPSPGNAE</sequence>
<dbReference type="EMBL" id="BPLR01021244">
    <property type="protein sequence ID" value="GIX87533.1"/>
    <property type="molecule type" value="Genomic_DNA"/>
</dbReference>
<comment type="caution">
    <text evidence="1">The sequence shown here is derived from an EMBL/GenBank/DDBJ whole genome shotgun (WGS) entry which is preliminary data.</text>
</comment>
<evidence type="ECO:0000313" key="1">
    <source>
        <dbReference type="EMBL" id="GIX87533.1"/>
    </source>
</evidence>
<proteinExistence type="predicted"/>
<dbReference type="Proteomes" id="UP001054945">
    <property type="component" value="Unassembled WGS sequence"/>
</dbReference>
<gene>
    <name evidence="1" type="ORF">CEXT_300101</name>
</gene>
<name>A0AAV4NT19_CAEEX</name>
<keyword evidence="2" id="KW-1185">Reference proteome</keyword>
<reference evidence="1 2" key="1">
    <citation type="submission" date="2021-06" db="EMBL/GenBank/DDBJ databases">
        <title>Caerostris extrusa draft genome.</title>
        <authorList>
            <person name="Kono N."/>
            <person name="Arakawa K."/>
        </authorList>
    </citation>
    <scope>NUCLEOTIDE SEQUENCE [LARGE SCALE GENOMIC DNA]</scope>
</reference>
<protein>
    <submittedName>
        <fullName evidence="1">Uncharacterized protein</fullName>
    </submittedName>
</protein>
<accession>A0AAV4NT19</accession>